<organism evidence="1 2">
    <name type="scientific">Paenibacillus brasilensis</name>
    <dbReference type="NCBI Taxonomy" id="128574"/>
    <lineage>
        <taxon>Bacteria</taxon>
        <taxon>Bacillati</taxon>
        <taxon>Bacillota</taxon>
        <taxon>Bacilli</taxon>
        <taxon>Bacillales</taxon>
        <taxon>Paenibacillaceae</taxon>
        <taxon>Paenibacillus</taxon>
    </lineage>
</organism>
<protein>
    <recommendedName>
        <fullName evidence="3">Methyl-accepting chemotaxis protein</fullName>
    </recommendedName>
</protein>
<gene>
    <name evidence="1" type="ORF">QOZ95_001099</name>
</gene>
<reference evidence="1 2" key="1">
    <citation type="submission" date="2023-07" db="EMBL/GenBank/DDBJ databases">
        <title>Genomic Encyclopedia of Type Strains, Phase IV (KMG-IV): sequencing the most valuable type-strain genomes for metagenomic binning, comparative biology and taxonomic classification.</title>
        <authorList>
            <person name="Goeker M."/>
        </authorList>
    </citation>
    <scope>NUCLEOTIDE SEQUENCE [LARGE SCALE GENOMIC DNA]</scope>
    <source>
        <strain evidence="1 2">DSM 14914</strain>
    </source>
</reference>
<evidence type="ECO:0000313" key="1">
    <source>
        <dbReference type="EMBL" id="MDQ0492949.1"/>
    </source>
</evidence>
<evidence type="ECO:0008006" key="3">
    <source>
        <dbReference type="Google" id="ProtNLM"/>
    </source>
</evidence>
<proteinExistence type="predicted"/>
<accession>A0ABU0KU50</accession>
<comment type="caution">
    <text evidence="1">The sequence shown here is derived from an EMBL/GenBank/DDBJ whole genome shotgun (WGS) entry which is preliminary data.</text>
</comment>
<dbReference type="EMBL" id="JAUSWA010000004">
    <property type="protein sequence ID" value="MDQ0492949.1"/>
    <property type="molecule type" value="Genomic_DNA"/>
</dbReference>
<sequence>MKRFNRSIGAKLRVMFLLIQLFASLLFSISFYAVSMSIINNSVIPQVDQILETGAKNVYQDLNISLAVQAGQGSSSDSGSAIQMESYLQDKVDTLKLESAYIAVVKDGKAEVVARTAMHTGYTKPPSLPYRVVI</sequence>
<dbReference type="Proteomes" id="UP001242811">
    <property type="component" value="Unassembled WGS sequence"/>
</dbReference>
<evidence type="ECO:0000313" key="2">
    <source>
        <dbReference type="Proteomes" id="UP001242811"/>
    </source>
</evidence>
<keyword evidence="2" id="KW-1185">Reference proteome</keyword>
<name>A0ABU0KU50_9BACL</name>